<dbReference type="InterPro" id="IPR021190">
    <property type="entry name" value="Pept_M10A"/>
</dbReference>
<evidence type="ECO:0000313" key="12">
    <source>
        <dbReference type="RefSeq" id="XP_008233236.1"/>
    </source>
</evidence>
<keyword evidence="9" id="KW-0865">Zymogen</keyword>
<reference evidence="12" key="2">
    <citation type="submission" date="2025-08" db="UniProtKB">
        <authorList>
            <consortium name="RefSeq"/>
        </authorList>
    </citation>
    <scope>IDENTIFICATION</scope>
</reference>
<dbReference type="GeneID" id="103332291"/>
<keyword evidence="7" id="KW-0862">Zinc</keyword>
<keyword evidence="3" id="KW-0645">Protease</keyword>
<evidence type="ECO:0000256" key="5">
    <source>
        <dbReference type="ARBA" id="ARBA00022729"/>
    </source>
</evidence>
<accession>A0ABM0P1X8</accession>
<keyword evidence="4" id="KW-0479">Metal-binding</keyword>
<sequence length="381" mass="43020">MAYDKSKKTAIVFIYFSIDSINDQVLQRVYGRYTLVHMLQSSSINRGKGARTNTTKPSFISLASYQMPAMASKTISVCVAFFLIFVLLSQNTHSKSTHDQHDPFKFIQHLEGCHKGQNVSGLQELKKYLTKFGYLNYDHSKHANDDEFDDILESAIKSYQKSYHLKVTGTLDASTGKQMMMPRCGVPDVVNGTRKGSKKHNHKHKSIHEVAHYEFFLPGPLRWSKTHLTYRFRSSVNQVPGTQNVRSICAQAFQRWAQVTSFTFEEVPATSAADITIGFHRGNHGDGPHNAFDGPRGTFAHANPPSGGNFHYDADERWSSNPGPNEVDLESVAVHEIGHLLGLDHNPDLRDAIMYPYFDYGIIKRDLHRDDIDGIRVLYGL</sequence>
<dbReference type="InterPro" id="IPR006026">
    <property type="entry name" value="Peptidase_Metallo"/>
</dbReference>
<dbReference type="SMART" id="SM00235">
    <property type="entry name" value="ZnMc"/>
    <property type="match status" value="1"/>
</dbReference>
<dbReference type="InterPro" id="IPR002477">
    <property type="entry name" value="Peptidoglycan-bd-like"/>
</dbReference>
<organism evidence="11 12">
    <name type="scientific">Prunus mume</name>
    <name type="common">Japanese apricot</name>
    <name type="synonym">Armeniaca mume</name>
    <dbReference type="NCBI Taxonomy" id="102107"/>
    <lineage>
        <taxon>Eukaryota</taxon>
        <taxon>Viridiplantae</taxon>
        <taxon>Streptophyta</taxon>
        <taxon>Embryophyta</taxon>
        <taxon>Tracheophyta</taxon>
        <taxon>Spermatophyta</taxon>
        <taxon>Magnoliopsida</taxon>
        <taxon>eudicotyledons</taxon>
        <taxon>Gunneridae</taxon>
        <taxon>Pentapetalae</taxon>
        <taxon>rosids</taxon>
        <taxon>fabids</taxon>
        <taxon>Rosales</taxon>
        <taxon>Rosaceae</taxon>
        <taxon>Amygdaloideae</taxon>
        <taxon>Amygdaleae</taxon>
        <taxon>Prunus</taxon>
    </lineage>
</organism>
<dbReference type="Pfam" id="PF00413">
    <property type="entry name" value="Peptidase_M10"/>
    <property type="match status" value="1"/>
</dbReference>
<keyword evidence="5" id="KW-0732">Signal</keyword>
<evidence type="ECO:0000256" key="2">
    <source>
        <dbReference type="ARBA" id="ARBA00009614"/>
    </source>
</evidence>
<protein>
    <submittedName>
        <fullName evidence="12">Metalloendoproteinase 5-MMP-like</fullName>
    </submittedName>
</protein>
<dbReference type="InterPro" id="IPR036365">
    <property type="entry name" value="PGBD-like_sf"/>
</dbReference>
<gene>
    <name evidence="12" type="primary">LOC103332291</name>
</gene>
<dbReference type="SUPFAM" id="SSF47090">
    <property type="entry name" value="PGBD-like"/>
    <property type="match status" value="1"/>
</dbReference>
<comment type="similarity">
    <text evidence="2">Belongs to the peptidase M10A family. Matrix metalloproteinases (MMPs) subfamily.</text>
</comment>
<dbReference type="SUPFAM" id="SSF55486">
    <property type="entry name" value="Metalloproteases ('zincins'), catalytic domain"/>
    <property type="match status" value="1"/>
</dbReference>
<dbReference type="RefSeq" id="XP_008233236.1">
    <property type="nucleotide sequence ID" value="XM_008235014.2"/>
</dbReference>
<dbReference type="Gene3D" id="3.40.390.10">
    <property type="entry name" value="Collagenase (Catalytic Domain)"/>
    <property type="match status" value="1"/>
</dbReference>
<evidence type="ECO:0000256" key="6">
    <source>
        <dbReference type="ARBA" id="ARBA00022801"/>
    </source>
</evidence>
<keyword evidence="8" id="KW-0482">Metalloprotease</keyword>
<dbReference type="PANTHER" id="PTHR10201">
    <property type="entry name" value="MATRIX METALLOPROTEINASE"/>
    <property type="match status" value="1"/>
</dbReference>
<proteinExistence type="inferred from homology"/>
<dbReference type="InterPro" id="IPR033739">
    <property type="entry name" value="M10A_MMP"/>
</dbReference>
<dbReference type="InterPro" id="IPR021158">
    <property type="entry name" value="Pept_M10A_Zn_BS"/>
</dbReference>
<dbReference type="InterPro" id="IPR024079">
    <property type="entry name" value="MetalloPept_cat_dom_sf"/>
</dbReference>
<evidence type="ECO:0000256" key="8">
    <source>
        <dbReference type="ARBA" id="ARBA00023049"/>
    </source>
</evidence>
<dbReference type="PANTHER" id="PTHR10201:SF311">
    <property type="entry name" value="PEPTIDASE METALLOPEPTIDASE DOMAIN-CONTAINING PROTEIN"/>
    <property type="match status" value="1"/>
</dbReference>
<evidence type="ECO:0000313" key="11">
    <source>
        <dbReference type="Proteomes" id="UP000694861"/>
    </source>
</evidence>
<dbReference type="Pfam" id="PF01471">
    <property type="entry name" value="PG_binding_1"/>
    <property type="match status" value="1"/>
</dbReference>
<dbReference type="Proteomes" id="UP000694861">
    <property type="component" value="Linkage group LG5"/>
</dbReference>
<dbReference type="InterPro" id="IPR001818">
    <property type="entry name" value="Pept_M10_metallopeptidase"/>
</dbReference>
<keyword evidence="6" id="KW-0378">Hydrolase</keyword>
<evidence type="ECO:0000256" key="4">
    <source>
        <dbReference type="ARBA" id="ARBA00022723"/>
    </source>
</evidence>
<dbReference type="CDD" id="cd04278">
    <property type="entry name" value="ZnMc_MMP"/>
    <property type="match status" value="1"/>
</dbReference>
<dbReference type="PROSITE" id="PS00546">
    <property type="entry name" value="CYSTEINE_SWITCH"/>
    <property type="match status" value="1"/>
</dbReference>
<evidence type="ECO:0000256" key="1">
    <source>
        <dbReference type="ARBA" id="ARBA00001947"/>
    </source>
</evidence>
<dbReference type="PRINTS" id="PR00138">
    <property type="entry name" value="MATRIXIN"/>
</dbReference>
<evidence type="ECO:0000256" key="3">
    <source>
        <dbReference type="ARBA" id="ARBA00022670"/>
    </source>
</evidence>
<name>A0ABM0P1X8_PRUMU</name>
<keyword evidence="11" id="KW-1185">Reference proteome</keyword>
<feature type="domain" description="Peptidase metallopeptidase" evidence="10">
    <location>
        <begin position="219"/>
        <end position="381"/>
    </location>
</feature>
<evidence type="ECO:0000256" key="7">
    <source>
        <dbReference type="ARBA" id="ARBA00022833"/>
    </source>
</evidence>
<reference evidence="11" key="1">
    <citation type="journal article" date="2012" name="Nat. Commun.">
        <title>The genome of Prunus mume.</title>
        <authorList>
            <person name="Zhang Q."/>
            <person name="Chen W."/>
            <person name="Sun L."/>
            <person name="Zhao F."/>
            <person name="Huang B."/>
            <person name="Yang W."/>
            <person name="Tao Y."/>
            <person name="Wang J."/>
            <person name="Yuan Z."/>
            <person name="Fan G."/>
            <person name="Xing Z."/>
            <person name="Han C."/>
            <person name="Pan H."/>
            <person name="Zhong X."/>
            <person name="Shi W."/>
            <person name="Liang X."/>
            <person name="Du D."/>
            <person name="Sun F."/>
            <person name="Xu Z."/>
            <person name="Hao R."/>
            <person name="Lv T."/>
            <person name="Lv Y."/>
            <person name="Zheng Z."/>
            <person name="Sun M."/>
            <person name="Luo L."/>
            <person name="Cai M."/>
            <person name="Gao Y."/>
            <person name="Wang J."/>
            <person name="Yin Y."/>
            <person name="Xu X."/>
            <person name="Cheng T."/>
            <person name="Wang J."/>
        </authorList>
    </citation>
    <scope>NUCLEOTIDE SEQUENCE [LARGE SCALE GENOMIC DNA]</scope>
</reference>
<evidence type="ECO:0000256" key="9">
    <source>
        <dbReference type="ARBA" id="ARBA00023145"/>
    </source>
</evidence>
<evidence type="ECO:0000259" key="10">
    <source>
        <dbReference type="SMART" id="SM00235"/>
    </source>
</evidence>
<comment type="cofactor">
    <cofactor evidence="1">
        <name>Zn(2+)</name>
        <dbReference type="ChEBI" id="CHEBI:29105"/>
    </cofactor>
</comment>